<protein>
    <submittedName>
        <fullName evidence="1">Sensor histidine kinase</fullName>
        <ecNumber evidence="1">2.7.13.3</ecNumber>
    </submittedName>
</protein>
<keyword evidence="2" id="KW-1185">Reference proteome</keyword>
<evidence type="ECO:0000313" key="2">
    <source>
        <dbReference type="Proteomes" id="UP001631969"/>
    </source>
</evidence>
<dbReference type="Proteomes" id="UP001631969">
    <property type="component" value="Unassembled WGS sequence"/>
</dbReference>
<sequence length="597" mass="68257">MRRLFHSVTQFYRNLRIKLKLFIMLFSIMIGCIMLTYGVLQYAYSIYDRQIYERSSQVLNLTANSIENELRGIENTSFNIATDPTIQSKLNALRADPSEMNYERHKIRDDMILRLVQFAGSEKYVATADIMDLSGNIISAGREAVWTEEYKRGIWNEANEGEGGLRWMLSMQGDPYLVATRLIRSYNSNLRLDLETLGVLVVRIRMNEIVHDIAAGSELASGELLISTDKGLIFSGTDSVVGSQRDYLHTPLTHDYEVRNENGHKIFVSQMISGYTGWIYSSIIPFDTIFERISWMKNLLIAVFSASMFVIILVAFRVAQGITGPIEELIGRMKQVQKGDFSTEGIADLTVGNNLNKDEIGQLHRTFRIMIQQIDELIHENYAKQLTIKETQFKALQAQINPHFLYNTLESINWEAKMGGQVQISRMVESLGFLLRNSISQKESIVTLGQELDIIRHYLTIQQTRFEERLVFTQDVPPHFYSCPIPKLTLQPLVENAIHHALEPMVNPCHITIRAWEELDHLVVTVEDNGPGMVPEMLERVRRGEVQSKGNGIGLSNIRERIVLAFGEHYGLEIQSEPQRGTRILVHIPLERDDLHV</sequence>
<keyword evidence="1" id="KW-0418">Kinase</keyword>
<evidence type="ECO:0000313" key="1">
    <source>
        <dbReference type="EMBL" id="MFM9329565.1"/>
    </source>
</evidence>
<gene>
    <name evidence="1" type="ORF">ACI1P1_14825</name>
</gene>
<comment type="caution">
    <text evidence="1">The sequence shown here is derived from an EMBL/GenBank/DDBJ whole genome shotgun (WGS) entry which is preliminary data.</text>
</comment>
<proteinExistence type="predicted"/>
<dbReference type="EMBL" id="JBJURJ010000009">
    <property type="protein sequence ID" value="MFM9329565.1"/>
    <property type="molecule type" value="Genomic_DNA"/>
</dbReference>
<keyword evidence="1" id="KW-0808">Transferase</keyword>
<reference evidence="1" key="1">
    <citation type="submission" date="2024-12" db="EMBL/GenBank/DDBJ databases">
        <authorList>
            <person name="Wu N."/>
        </authorList>
    </citation>
    <scope>NUCLEOTIDE SEQUENCE</scope>
    <source>
        <strain evidence="1">P15</strain>
    </source>
</reference>
<name>A0ACC7NYI8_9BACL</name>
<accession>A0ACC7NYI8</accession>
<dbReference type="EC" id="2.7.13.3" evidence="1"/>
<organism evidence="1 2">
    <name type="scientific">Paenibacillus mesotrionivorans</name>
    <dbReference type="NCBI Taxonomy" id="3160968"/>
    <lineage>
        <taxon>Bacteria</taxon>
        <taxon>Bacillati</taxon>
        <taxon>Bacillota</taxon>
        <taxon>Bacilli</taxon>
        <taxon>Bacillales</taxon>
        <taxon>Paenibacillaceae</taxon>
        <taxon>Paenibacillus</taxon>
    </lineage>
</organism>